<name>A0A9Q6PWK2_PISSA</name>
<dbReference type="GO" id="GO:0019867">
    <property type="term" value="C:outer membrane"/>
    <property type="evidence" value="ECO:0007669"/>
    <property type="project" value="InterPro"/>
</dbReference>
<dbReference type="GO" id="GO:0055085">
    <property type="term" value="P:transmembrane transport"/>
    <property type="evidence" value="ECO:0007669"/>
    <property type="project" value="TreeGrafter"/>
</dbReference>
<dbReference type="PANTHER" id="PTHR36920">
    <property type="match status" value="1"/>
</dbReference>
<dbReference type="AlphaFoldDB" id="A0A9Q6PWK2"/>
<feature type="signal peptide" evidence="1">
    <location>
        <begin position="1"/>
        <end position="22"/>
    </location>
</feature>
<keyword evidence="3" id="KW-1185">Reference proteome</keyword>
<protein>
    <submittedName>
        <fullName evidence="2">Outer membrane protein W</fullName>
    </submittedName>
</protein>
<evidence type="ECO:0000313" key="2">
    <source>
        <dbReference type="EMBL" id="QGO05803.1"/>
    </source>
</evidence>
<dbReference type="Gene3D" id="2.40.160.20">
    <property type="match status" value="1"/>
</dbReference>
<proteinExistence type="predicted"/>
<evidence type="ECO:0000256" key="1">
    <source>
        <dbReference type="SAM" id="SignalP"/>
    </source>
</evidence>
<dbReference type="InterPro" id="IPR011250">
    <property type="entry name" value="OMP/PagP_B-barrel"/>
</dbReference>
<accession>A0A9Q6PWK2</accession>
<dbReference type="Proteomes" id="UP000422232">
    <property type="component" value="Chromosome"/>
</dbReference>
<gene>
    <name evidence="2" type="primary">ompW</name>
    <name evidence="2" type="ORF">Psal009_01699</name>
</gene>
<dbReference type="Pfam" id="PF03922">
    <property type="entry name" value="OmpW"/>
    <property type="match status" value="1"/>
</dbReference>
<dbReference type="RefSeq" id="WP_230383409.1">
    <property type="nucleotide sequence ID" value="NZ_CP038893.1"/>
</dbReference>
<keyword evidence="1" id="KW-0732">Signal</keyword>
<dbReference type="SUPFAM" id="SSF56925">
    <property type="entry name" value="OMPA-like"/>
    <property type="match status" value="1"/>
</dbReference>
<dbReference type="EMBL" id="CP038908">
    <property type="protein sequence ID" value="QGO05803.1"/>
    <property type="molecule type" value="Genomic_DNA"/>
</dbReference>
<dbReference type="InterPro" id="IPR005618">
    <property type="entry name" value="OMPW"/>
</dbReference>
<dbReference type="PANTHER" id="PTHR36920:SF1">
    <property type="entry name" value="OUTER MEMBRANE PROTEIN W"/>
    <property type="match status" value="1"/>
</dbReference>
<reference evidence="2 3" key="1">
    <citation type="submission" date="2019-04" db="EMBL/GenBank/DDBJ databases">
        <title>Complete genome sequencing of Piscirickettsia salmonis strain Psal-009.</title>
        <authorList>
            <person name="Schober I."/>
            <person name="Bunk B."/>
            <person name="Sproer C."/>
            <person name="Carril G.P."/>
            <person name="Riedel T."/>
            <person name="Flores-Herrera P.A."/>
            <person name="Nourdin-Galindo G."/>
            <person name="Marshall S.H."/>
            <person name="Overmann J."/>
        </authorList>
    </citation>
    <scope>NUCLEOTIDE SEQUENCE [LARGE SCALE GENOMIC DNA]</scope>
    <source>
        <strain evidence="2 3">Psal-009</strain>
    </source>
</reference>
<evidence type="ECO:0000313" key="3">
    <source>
        <dbReference type="Proteomes" id="UP000422232"/>
    </source>
</evidence>
<feature type="chain" id="PRO_5040186953" evidence="1">
    <location>
        <begin position="23"/>
        <end position="145"/>
    </location>
</feature>
<sequence>MSTEPILLTTSLALTLPGNLLATTNSTTANQSNNSLKHWLIRGRIVNVNPDVSSKTISTIGGKVSHVSNQVIPELDFSYFFTSHIAMELILGTSKHHLIATGTAVGSVDLGTVRILPPTITLQYHFRPPSSEVQHYSILSRHQIL</sequence>
<organism evidence="2 3">
    <name type="scientific">Piscirickettsia salmonis</name>
    <dbReference type="NCBI Taxonomy" id="1238"/>
    <lineage>
        <taxon>Bacteria</taxon>
        <taxon>Pseudomonadati</taxon>
        <taxon>Pseudomonadota</taxon>
        <taxon>Gammaproteobacteria</taxon>
        <taxon>Thiotrichales</taxon>
        <taxon>Piscirickettsiaceae</taxon>
        <taxon>Piscirickettsia</taxon>
    </lineage>
</organism>